<sequence length="72" mass="7642">MTFYTTQTALSSILYDSATQKAVPSHMKCSTRGKTLPRECLSLTLHPATDVVVVGGCGVRVRVASAESEGPE</sequence>
<organism evidence="1 2">
    <name type="scientific">Daphnia pulex</name>
    <name type="common">Water flea</name>
    <dbReference type="NCBI Taxonomy" id="6669"/>
    <lineage>
        <taxon>Eukaryota</taxon>
        <taxon>Metazoa</taxon>
        <taxon>Ecdysozoa</taxon>
        <taxon>Arthropoda</taxon>
        <taxon>Crustacea</taxon>
        <taxon>Branchiopoda</taxon>
        <taxon>Diplostraca</taxon>
        <taxon>Cladocera</taxon>
        <taxon>Anomopoda</taxon>
        <taxon>Daphniidae</taxon>
        <taxon>Daphnia</taxon>
    </lineage>
</organism>
<proteinExistence type="predicted"/>
<evidence type="ECO:0000313" key="2">
    <source>
        <dbReference type="Proteomes" id="UP000000305"/>
    </source>
</evidence>
<accession>E9HWF7</accession>
<protein>
    <submittedName>
        <fullName evidence="1">Uncharacterized protein</fullName>
    </submittedName>
</protein>
<reference evidence="1 2" key="1">
    <citation type="journal article" date="2011" name="Science">
        <title>The ecoresponsive genome of Daphnia pulex.</title>
        <authorList>
            <person name="Colbourne J.K."/>
            <person name="Pfrender M.E."/>
            <person name="Gilbert D."/>
            <person name="Thomas W.K."/>
            <person name="Tucker A."/>
            <person name="Oakley T.H."/>
            <person name="Tokishita S."/>
            <person name="Aerts A."/>
            <person name="Arnold G.J."/>
            <person name="Basu M.K."/>
            <person name="Bauer D.J."/>
            <person name="Caceres C.E."/>
            <person name="Carmel L."/>
            <person name="Casola C."/>
            <person name="Choi J.H."/>
            <person name="Detter J.C."/>
            <person name="Dong Q."/>
            <person name="Dusheyko S."/>
            <person name="Eads B.D."/>
            <person name="Frohlich T."/>
            <person name="Geiler-Samerotte K.A."/>
            <person name="Gerlach D."/>
            <person name="Hatcher P."/>
            <person name="Jogdeo S."/>
            <person name="Krijgsveld J."/>
            <person name="Kriventseva E.V."/>
            <person name="Kultz D."/>
            <person name="Laforsch C."/>
            <person name="Lindquist E."/>
            <person name="Lopez J."/>
            <person name="Manak J.R."/>
            <person name="Muller J."/>
            <person name="Pangilinan J."/>
            <person name="Patwardhan R.P."/>
            <person name="Pitluck S."/>
            <person name="Pritham E.J."/>
            <person name="Rechtsteiner A."/>
            <person name="Rho M."/>
            <person name="Rogozin I.B."/>
            <person name="Sakarya O."/>
            <person name="Salamov A."/>
            <person name="Schaack S."/>
            <person name="Shapiro H."/>
            <person name="Shiga Y."/>
            <person name="Skalitzky C."/>
            <person name="Smith Z."/>
            <person name="Souvorov A."/>
            <person name="Sung W."/>
            <person name="Tang Z."/>
            <person name="Tsuchiya D."/>
            <person name="Tu H."/>
            <person name="Vos H."/>
            <person name="Wang M."/>
            <person name="Wolf Y.I."/>
            <person name="Yamagata H."/>
            <person name="Yamada T."/>
            <person name="Ye Y."/>
            <person name="Shaw J.R."/>
            <person name="Andrews J."/>
            <person name="Crease T.J."/>
            <person name="Tang H."/>
            <person name="Lucas S.M."/>
            <person name="Robertson H.M."/>
            <person name="Bork P."/>
            <person name="Koonin E.V."/>
            <person name="Zdobnov E.M."/>
            <person name="Grigoriev I.V."/>
            <person name="Lynch M."/>
            <person name="Boore J.L."/>
        </authorList>
    </citation>
    <scope>NUCLEOTIDE SEQUENCE [LARGE SCALE GENOMIC DNA]</scope>
</reference>
<evidence type="ECO:0000313" key="1">
    <source>
        <dbReference type="EMBL" id="EFX63923.1"/>
    </source>
</evidence>
<dbReference type="EMBL" id="GL732921">
    <property type="protein sequence ID" value="EFX63923.1"/>
    <property type="molecule type" value="Genomic_DNA"/>
</dbReference>
<keyword evidence="2" id="KW-1185">Reference proteome</keyword>
<dbReference type="HOGENOM" id="CLU_2724788_0_0_1"/>
<dbReference type="KEGG" id="dpx:DAPPUDRAFT_267412"/>
<dbReference type="InParanoid" id="E9HWF7"/>
<dbReference type="AlphaFoldDB" id="E9HWF7"/>
<name>E9HWF7_DAPPU</name>
<gene>
    <name evidence="1" type="ORF">DAPPUDRAFT_267412</name>
</gene>
<dbReference type="Proteomes" id="UP000000305">
    <property type="component" value="Unassembled WGS sequence"/>
</dbReference>